<evidence type="ECO:0008006" key="3">
    <source>
        <dbReference type="Google" id="ProtNLM"/>
    </source>
</evidence>
<dbReference type="InterPro" id="IPR045596">
    <property type="entry name" value="DUF6459"/>
</dbReference>
<proteinExistence type="predicted"/>
<dbReference type="Proteomes" id="UP000326852">
    <property type="component" value="Unassembled WGS sequence"/>
</dbReference>
<organism evidence="1 2">
    <name type="scientific">Arthrobacter yangruifuii</name>
    <dbReference type="NCBI Taxonomy" id="2606616"/>
    <lineage>
        <taxon>Bacteria</taxon>
        <taxon>Bacillati</taxon>
        <taxon>Actinomycetota</taxon>
        <taxon>Actinomycetes</taxon>
        <taxon>Micrococcales</taxon>
        <taxon>Micrococcaceae</taxon>
        <taxon>Arthrobacter</taxon>
    </lineage>
</organism>
<evidence type="ECO:0000313" key="2">
    <source>
        <dbReference type="Proteomes" id="UP000326852"/>
    </source>
</evidence>
<evidence type="ECO:0000313" key="1">
    <source>
        <dbReference type="EMBL" id="KAD4060704.1"/>
    </source>
</evidence>
<reference evidence="1 2" key="1">
    <citation type="submission" date="2019-08" db="EMBL/GenBank/DDBJ databases">
        <title>Arthrobacter sp. nov., isolated from plateau pika and Tibetan wild ass.</title>
        <authorList>
            <person name="Ge Y."/>
        </authorList>
    </citation>
    <scope>NUCLEOTIDE SEQUENCE [LARGE SCALE GENOMIC DNA]</scope>
    <source>
        <strain evidence="1 2">785</strain>
    </source>
</reference>
<dbReference type="Pfam" id="PF20060">
    <property type="entry name" value="DUF6459"/>
    <property type="match status" value="1"/>
</dbReference>
<keyword evidence="2" id="KW-1185">Reference proteome</keyword>
<protein>
    <recommendedName>
        <fullName evidence="3">3-hydroxyacyl-CoA dehydrogenase</fullName>
    </recommendedName>
</protein>
<comment type="caution">
    <text evidence="1">The sequence shown here is derived from an EMBL/GenBank/DDBJ whole genome shotgun (WGS) entry which is preliminary data.</text>
</comment>
<name>A0A5N6MU86_9MICC</name>
<sequence>MEVLAGVRPLQQMARWLDPDNYERLQMRANLVRGLQQDPRTRSRTAPDPQLLHRGVRIRSCRLCPVSEGIYEAAVVVVEHERARAVALRVQLRRGLWKVTALEIG</sequence>
<dbReference type="AlphaFoldDB" id="A0A5N6MU86"/>
<gene>
    <name evidence="1" type="ORF">GD627_05625</name>
</gene>
<dbReference type="EMBL" id="VTFX01000001">
    <property type="protein sequence ID" value="KAD4060704.1"/>
    <property type="molecule type" value="Genomic_DNA"/>
</dbReference>
<accession>A0A5N6MU86</accession>